<evidence type="ECO:0000313" key="2">
    <source>
        <dbReference type="Proteomes" id="UP001144673"/>
    </source>
</evidence>
<dbReference type="KEGG" id="amus:LMH87_006775"/>
<dbReference type="GeneID" id="80893934"/>
<dbReference type="AlphaFoldDB" id="A0A9W8UTH8"/>
<reference evidence="1" key="1">
    <citation type="journal article" date="2023" name="Access Microbiol">
        <title>De-novo genome assembly for Akanthomyces muscarius, a biocontrol agent of insect agricultural pests.</title>
        <authorList>
            <person name="Erdos Z."/>
            <person name="Studholme D.J."/>
            <person name="Raymond B."/>
            <person name="Sharma M."/>
        </authorList>
    </citation>
    <scope>NUCLEOTIDE SEQUENCE</scope>
    <source>
        <strain evidence="1">Ve6</strain>
    </source>
</reference>
<organism evidence="1 2">
    <name type="scientific">Akanthomyces muscarius</name>
    <name type="common">Entomopathogenic fungus</name>
    <name type="synonym">Lecanicillium muscarium</name>
    <dbReference type="NCBI Taxonomy" id="2231603"/>
    <lineage>
        <taxon>Eukaryota</taxon>
        <taxon>Fungi</taxon>
        <taxon>Dikarya</taxon>
        <taxon>Ascomycota</taxon>
        <taxon>Pezizomycotina</taxon>
        <taxon>Sordariomycetes</taxon>
        <taxon>Hypocreomycetidae</taxon>
        <taxon>Hypocreales</taxon>
        <taxon>Cordycipitaceae</taxon>
        <taxon>Akanthomyces</taxon>
    </lineage>
</organism>
<evidence type="ECO:0000313" key="1">
    <source>
        <dbReference type="EMBL" id="KAJ4165129.1"/>
    </source>
</evidence>
<proteinExistence type="predicted"/>
<comment type="caution">
    <text evidence="1">The sequence shown here is derived from an EMBL/GenBank/DDBJ whole genome shotgun (WGS) entry which is preliminary data.</text>
</comment>
<sequence length="80" mass="9464">MLIWVKIDVHVEVDESRTTDANYSFLFYQHVHYPYHRDPCQLHTPYPSGGKTHAGTVIPNSAYTKRQRRLQCNSQKKQQF</sequence>
<dbReference type="Proteomes" id="UP001144673">
    <property type="component" value="Chromosome 1"/>
</dbReference>
<gene>
    <name evidence="1" type="ORF">LMH87_006775</name>
</gene>
<keyword evidence="2" id="KW-1185">Reference proteome</keyword>
<dbReference type="EMBL" id="JAJHUN010000001">
    <property type="protein sequence ID" value="KAJ4165129.1"/>
    <property type="molecule type" value="Genomic_DNA"/>
</dbReference>
<protein>
    <submittedName>
        <fullName evidence="1">Uncharacterized protein</fullName>
    </submittedName>
</protein>
<accession>A0A9W8UTH8</accession>
<name>A0A9W8UTH8_AKAMU</name>
<dbReference type="RefSeq" id="XP_056060044.1">
    <property type="nucleotide sequence ID" value="XM_056204715.1"/>
</dbReference>